<keyword evidence="3" id="KW-1185">Reference proteome</keyword>
<dbReference type="GeneID" id="37065062"/>
<comment type="caution">
    <text evidence="2">The sequence shown here is derived from an EMBL/GenBank/DDBJ whole genome shotgun (WGS) entry which is preliminary data.</text>
</comment>
<sequence length="173" mass="18246">MGDDKLVDLSKVANSLGYTNIASVGNRFRAVRKRHGIMHFESKAGSGITKTTAAEDAQANATNAAEKAKANVIKASDAAQDEEFESEVPTPVKAKATKKAGGRKGAKVSSKPIPATDAPKTETKGRKRGAKLTAQAASDPVTMNDDIVMKAEDLDMEVENSAIKKEATDALME</sequence>
<reference evidence="2 3" key="1">
    <citation type="submission" date="2016-12" db="EMBL/GenBank/DDBJ databases">
        <title>The genomes of Aspergillus section Nigri reveals drivers in fungal speciation.</title>
        <authorList>
            <consortium name="DOE Joint Genome Institute"/>
            <person name="Vesth T.C."/>
            <person name="Nybo J."/>
            <person name="Theobald S."/>
            <person name="Brandl J."/>
            <person name="Frisvad J.C."/>
            <person name="Nielsen K.F."/>
            <person name="Lyhne E.K."/>
            <person name="Kogle M.E."/>
            <person name="Kuo A."/>
            <person name="Riley R."/>
            <person name="Clum A."/>
            <person name="Nolan M."/>
            <person name="Lipzen A."/>
            <person name="Salamov A."/>
            <person name="Henrissat B."/>
            <person name="Wiebenga A."/>
            <person name="De Vries R.P."/>
            <person name="Grigoriev I.V."/>
            <person name="Mortensen U.H."/>
            <person name="Andersen M.R."/>
            <person name="Baker S.E."/>
        </authorList>
    </citation>
    <scope>NUCLEOTIDE SEQUENCE [LARGE SCALE GENOMIC DNA]</scope>
    <source>
        <strain evidence="2 3">CBS 117.55</strain>
    </source>
</reference>
<dbReference type="OrthoDB" id="5421770at2759"/>
<gene>
    <name evidence="2" type="ORF">BO70DRAFT_360619</name>
</gene>
<organism evidence="2 3">
    <name type="scientific">Aspergillus heteromorphus CBS 117.55</name>
    <dbReference type="NCBI Taxonomy" id="1448321"/>
    <lineage>
        <taxon>Eukaryota</taxon>
        <taxon>Fungi</taxon>
        <taxon>Dikarya</taxon>
        <taxon>Ascomycota</taxon>
        <taxon>Pezizomycotina</taxon>
        <taxon>Eurotiomycetes</taxon>
        <taxon>Eurotiomycetidae</taxon>
        <taxon>Eurotiales</taxon>
        <taxon>Aspergillaceae</taxon>
        <taxon>Aspergillus</taxon>
        <taxon>Aspergillus subgen. Circumdati</taxon>
    </lineage>
</organism>
<dbReference type="Proteomes" id="UP000247233">
    <property type="component" value="Unassembled WGS sequence"/>
</dbReference>
<evidence type="ECO:0000256" key="1">
    <source>
        <dbReference type="SAM" id="MobiDB-lite"/>
    </source>
</evidence>
<dbReference type="VEuPathDB" id="FungiDB:BO70DRAFT_360619"/>
<evidence type="ECO:0000313" key="2">
    <source>
        <dbReference type="EMBL" id="PWY86898.1"/>
    </source>
</evidence>
<dbReference type="EMBL" id="MSFL01000007">
    <property type="protein sequence ID" value="PWY86898.1"/>
    <property type="molecule type" value="Genomic_DNA"/>
</dbReference>
<accession>A0A317WPS7</accession>
<protein>
    <submittedName>
        <fullName evidence="2">Uncharacterized protein</fullName>
    </submittedName>
</protein>
<proteinExistence type="predicted"/>
<name>A0A317WPS7_9EURO</name>
<feature type="region of interest" description="Disordered" evidence="1">
    <location>
        <begin position="77"/>
        <end position="138"/>
    </location>
</feature>
<evidence type="ECO:0000313" key="3">
    <source>
        <dbReference type="Proteomes" id="UP000247233"/>
    </source>
</evidence>
<feature type="compositionally biased region" description="Basic residues" evidence="1">
    <location>
        <begin position="95"/>
        <end position="106"/>
    </location>
</feature>
<dbReference type="AlphaFoldDB" id="A0A317WPS7"/>
<dbReference type="RefSeq" id="XP_025401130.1">
    <property type="nucleotide sequence ID" value="XM_025542825.1"/>
</dbReference>